<evidence type="ECO:0000256" key="2">
    <source>
        <dbReference type="ARBA" id="ARBA00022729"/>
    </source>
</evidence>
<evidence type="ECO:0000256" key="4">
    <source>
        <dbReference type="SAM" id="SignalP"/>
    </source>
</evidence>
<evidence type="ECO:0000256" key="1">
    <source>
        <dbReference type="ARBA" id="ARBA00022614"/>
    </source>
</evidence>
<dbReference type="PANTHER" id="PTHR47566:SF1">
    <property type="entry name" value="PROTEIN NUD1"/>
    <property type="match status" value="1"/>
</dbReference>
<keyword evidence="7" id="KW-1185">Reference proteome</keyword>
<dbReference type="PROSITE" id="PS51450">
    <property type="entry name" value="LRR"/>
    <property type="match status" value="1"/>
</dbReference>
<proteinExistence type="predicted"/>
<evidence type="ECO:0000256" key="3">
    <source>
        <dbReference type="ARBA" id="ARBA00022737"/>
    </source>
</evidence>
<accession>A0A3D9FWG4</accession>
<keyword evidence="3" id="KW-0677">Repeat</keyword>
<dbReference type="Gene3D" id="3.80.10.10">
    <property type="entry name" value="Ribonuclease Inhibitor"/>
    <property type="match status" value="4"/>
</dbReference>
<dbReference type="InterPro" id="IPR008979">
    <property type="entry name" value="Galactose-bd-like_sf"/>
</dbReference>
<feature type="domain" description="Secretion system C-terminal sorting" evidence="5">
    <location>
        <begin position="1501"/>
        <end position="1567"/>
    </location>
</feature>
<feature type="signal peptide" evidence="4">
    <location>
        <begin position="1"/>
        <end position="18"/>
    </location>
</feature>
<keyword evidence="2 4" id="KW-0732">Signal</keyword>
<dbReference type="SUPFAM" id="SSF49785">
    <property type="entry name" value="Galactose-binding domain-like"/>
    <property type="match status" value="1"/>
</dbReference>
<dbReference type="InterPro" id="IPR026444">
    <property type="entry name" value="Secre_tail"/>
</dbReference>
<organism evidence="6 7">
    <name type="scientific">Flavobacterium cutihirudinis</name>
    <dbReference type="NCBI Taxonomy" id="1265740"/>
    <lineage>
        <taxon>Bacteria</taxon>
        <taxon>Pseudomonadati</taxon>
        <taxon>Bacteroidota</taxon>
        <taxon>Flavobacteriia</taxon>
        <taxon>Flavobacteriales</taxon>
        <taxon>Flavobacteriaceae</taxon>
        <taxon>Flavobacterium</taxon>
    </lineage>
</organism>
<feature type="chain" id="PRO_5017647368" evidence="4">
    <location>
        <begin position="19"/>
        <end position="1573"/>
    </location>
</feature>
<dbReference type="NCBIfam" id="TIGR04183">
    <property type="entry name" value="Por_Secre_tail"/>
    <property type="match status" value="1"/>
</dbReference>
<dbReference type="InterPro" id="IPR032675">
    <property type="entry name" value="LRR_dom_sf"/>
</dbReference>
<name>A0A3D9FWG4_9FLAO</name>
<dbReference type="InterPro" id="IPR052574">
    <property type="entry name" value="CDIRP"/>
</dbReference>
<protein>
    <submittedName>
        <fullName evidence="6">Putative secreted protein (Por secretion system target)</fullName>
    </submittedName>
</protein>
<dbReference type="RefSeq" id="WP_115887941.1">
    <property type="nucleotide sequence ID" value="NZ_QRDQ01000008.1"/>
</dbReference>
<dbReference type="InterPro" id="IPR001611">
    <property type="entry name" value="Leu-rich_rpt"/>
</dbReference>
<dbReference type="SUPFAM" id="SSF52058">
    <property type="entry name" value="L domain-like"/>
    <property type="match status" value="4"/>
</dbReference>
<keyword evidence="1" id="KW-0433">Leucine-rich repeat</keyword>
<evidence type="ECO:0000259" key="5">
    <source>
        <dbReference type="Pfam" id="PF18962"/>
    </source>
</evidence>
<dbReference type="OrthoDB" id="3179827at2"/>
<sequence length="1573" mass="172566">MKTKLLLLLLLANFSIYAQTNLVPNGDFTTWTTGAQPESWTVENATSSHFLGAGDYAAELYISSSTAIPKMTTQIALKAGVTYTVKYRYKYLDANFSGDHPLSLKISAAGAASNLSSSSFASDNLWTNKETTFTADQNLSYDLSFSTFTFDNQPFGILIDDVKVYVEGSETYTKIPDVNFENKLIALGIDSGVADGQVLTSNFSKITSLDVSNSSISDLTGIQDFTALTSLNCNSNKLTNLDISNLNLTKLSCSNNQLTSLNVSNNIDLTDLDVSSNLLTALNLSKNTAINYLNLNYNSIEKIDLSANINLKHLFLYQNKITTIDLSKNTALISLNVARTGLSTIDVPNNINLVNLDCSYDNLTTLDLSNNIALQDLNLYSTKITSLDLSKNLKLQNLDTRDSYLLANLNISENTTLVDVKISSNKLTGVDLSKLTKLKTFYCERTTIKNLDFSTNTSLAILKLDDNRSLETVNLKNGANATINSLGLSMTNTPNLYCVLVDDVDYANTNWADKKDKSVNFSLTCETPEYVLIPDVEFETQLLTNNVDGVVDGKILKSRAMSIDKLYINPDKITDLTGLNSFTALTELNFNGSVSSQNNFPNVDISKLSHLTDLNVYFTTLKTIDISNNLELKSVVLYYNKVTSLDVSKNLNLEVLSVDKNQITSLDVTANKNLKVLSFDENQISKIDVSQNPALTSLYTYRNNLKYLDVSNNLNLETLTVKNNDLIDLDLSKNSKLQALNCSYTKLKSLDLSKNSALIALDCSYIYSLTNLNLKNGNNLNFKEKSGDVTSSFKADALTCIQVDNVDNANTNWSGFKNAAASFSDSCPTQVDYTEIPDANFEEKLIALKIDKDGKNGKVETKSIIAITTLDVSNSNIKDLTGINDFVSLNTLNCSENQLSNLVLYKNNLLTNLNCSTNNITAIDLSINTQLESLLINSNKLTTLDLSKNTALKEIECSGNNLYNLNLKNGNNANFGSVANNNFTENPNLLCIQVDNATFSANNWKAKDAAAEYSENCAENIQYTLIPDPEFERLLIDRGFDKDGVNGKVVTSNISNLTELYANDSDYKITDLTGVEGFINLEKLYCYHGTVAKLDVSKNLKLKLLDMADNKVTALDLTQNVDLESLNCGQNNLTTLNISKNKVLKSLTISENQLTTIDVSQNAALERLYIDSNKLTNIDVTSNLALRELSISGNKIATLNTSKNTALRSLTAFSNELTAIDVTQNKELTYLNAKKNQLTVLDVSQNKVLTGLEVNENKIETIDVSQNPLLTSLMVNSNQLTSVNLKNGKNTLINNNYISFTSNPKLYCIVVDDVEYANKNWLYKKDANATYNTECTGELVLPANNFTVESKGESCLGENNGEISIVGKASFAYNATINDTPYTFTNNALKVSALTPGVYKIKITIPEMVYEQNFNVTIAKGATITGKSNVASKKVNVEITEGTAPFTVFVDGTEQFQTTDTNFSLNLATAGLVEIATAKACEGVLSKKVSSFELGTVLAAYPNPTSGSFEIEIPTEKNEVKIDLFNFAGQLISSKNYTLENGKALLNLENQAAGIYSAKVNLETPEYLKIIKN</sequence>
<evidence type="ECO:0000313" key="7">
    <source>
        <dbReference type="Proteomes" id="UP000257004"/>
    </source>
</evidence>
<dbReference type="EMBL" id="QRDQ01000008">
    <property type="protein sequence ID" value="RED25101.1"/>
    <property type="molecule type" value="Genomic_DNA"/>
</dbReference>
<dbReference type="SMART" id="SM00365">
    <property type="entry name" value="LRR_SD22"/>
    <property type="match status" value="11"/>
</dbReference>
<dbReference type="PANTHER" id="PTHR47566">
    <property type="match status" value="1"/>
</dbReference>
<evidence type="ECO:0000313" key="6">
    <source>
        <dbReference type="EMBL" id="RED25101.1"/>
    </source>
</evidence>
<gene>
    <name evidence="6" type="ORF">BD847_1844</name>
</gene>
<dbReference type="Gene3D" id="2.60.120.260">
    <property type="entry name" value="Galactose-binding domain-like"/>
    <property type="match status" value="1"/>
</dbReference>
<dbReference type="GO" id="GO:0035591">
    <property type="term" value="F:signaling adaptor activity"/>
    <property type="evidence" value="ECO:0007669"/>
    <property type="project" value="TreeGrafter"/>
</dbReference>
<reference evidence="6 7" key="1">
    <citation type="submission" date="2018-07" db="EMBL/GenBank/DDBJ databases">
        <title>Genomic Encyclopedia of Archaeal and Bacterial Type Strains, Phase II (KMG-II): from individual species to whole genera.</title>
        <authorList>
            <person name="Goeker M."/>
        </authorList>
    </citation>
    <scope>NUCLEOTIDE SEQUENCE [LARGE SCALE GENOMIC DNA]</scope>
    <source>
        <strain evidence="6 7">DSM 25795</strain>
    </source>
</reference>
<dbReference type="Proteomes" id="UP000257004">
    <property type="component" value="Unassembled WGS sequence"/>
</dbReference>
<dbReference type="Pfam" id="PF18962">
    <property type="entry name" value="Por_Secre_tail"/>
    <property type="match status" value="1"/>
</dbReference>
<comment type="caution">
    <text evidence="6">The sequence shown here is derived from an EMBL/GenBank/DDBJ whole genome shotgun (WGS) entry which is preliminary data.</text>
</comment>